<evidence type="ECO:0000313" key="1">
    <source>
        <dbReference type="EMBL" id="MBA2889266.1"/>
    </source>
</evidence>
<name>A0A7W0CDQ3_9ACTN</name>
<accession>A0A7W0CDQ3</accession>
<reference evidence="1 2" key="1">
    <citation type="submission" date="2020-07" db="EMBL/GenBank/DDBJ databases">
        <title>Genomic Encyclopedia of Type Strains, Phase IV (KMG-IV): sequencing the most valuable type-strain genomes for metagenomic binning, comparative biology and taxonomic classification.</title>
        <authorList>
            <person name="Goeker M."/>
        </authorList>
    </citation>
    <scope>NUCLEOTIDE SEQUENCE [LARGE SCALE GENOMIC DNA]</scope>
    <source>
        <strain evidence="1 2">DSM 45533</strain>
    </source>
</reference>
<dbReference type="RefSeq" id="WP_181608077.1">
    <property type="nucleotide sequence ID" value="NZ_BAABAM010000001.1"/>
</dbReference>
<dbReference type="GO" id="GO:0003677">
    <property type="term" value="F:DNA binding"/>
    <property type="evidence" value="ECO:0007669"/>
    <property type="project" value="UniProtKB-KW"/>
</dbReference>
<keyword evidence="1" id="KW-0238">DNA-binding</keyword>
<dbReference type="AlphaFoldDB" id="A0A7W0CDQ3"/>
<organism evidence="1 2">
    <name type="scientific">Nonomuraea soli</name>
    <dbReference type="NCBI Taxonomy" id="1032476"/>
    <lineage>
        <taxon>Bacteria</taxon>
        <taxon>Bacillati</taxon>
        <taxon>Actinomycetota</taxon>
        <taxon>Actinomycetes</taxon>
        <taxon>Streptosporangiales</taxon>
        <taxon>Streptosporangiaceae</taxon>
        <taxon>Nonomuraea</taxon>
    </lineage>
</organism>
<proteinExistence type="predicted"/>
<dbReference type="EMBL" id="JACDUR010000001">
    <property type="protein sequence ID" value="MBA2889266.1"/>
    <property type="molecule type" value="Genomic_DNA"/>
</dbReference>
<sequence>MSDHDVQGLSDADLHVYEAVAAEAVEGKGALFDDLCRLTGLPEDAVRQSLTSLVAQGHVVPRGEGYGLGEHTFEVDY</sequence>
<keyword evidence="2" id="KW-1185">Reference proteome</keyword>
<comment type="caution">
    <text evidence="1">The sequence shown here is derived from an EMBL/GenBank/DDBJ whole genome shotgun (WGS) entry which is preliminary data.</text>
</comment>
<protein>
    <submittedName>
        <fullName evidence="1">DNA-binding IclR family transcriptional regulator</fullName>
    </submittedName>
</protein>
<evidence type="ECO:0000313" key="2">
    <source>
        <dbReference type="Proteomes" id="UP000530928"/>
    </source>
</evidence>
<dbReference type="Proteomes" id="UP000530928">
    <property type="component" value="Unassembled WGS sequence"/>
</dbReference>
<gene>
    <name evidence="1" type="ORF">HNR30_000601</name>
</gene>